<accession>A0ABW3K590</accession>
<dbReference type="EMBL" id="JBHTKA010000004">
    <property type="protein sequence ID" value="MFD1000306.1"/>
    <property type="molecule type" value="Genomic_DNA"/>
</dbReference>
<feature type="transmembrane region" description="Helical" evidence="1">
    <location>
        <begin position="206"/>
        <end position="224"/>
    </location>
</feature>
<feature type="transmembrane region" description="Helical" evidence="1">
    <location>
        <begin position="297"/>
        <end position="315"/>
    </location>
</feature>
<keyword evidence="1" id="KW-0812">Transmembrane</keyword>
<protein>
    <submittedName>
        <fullName evidence="2">HupE/UreJ family protein</fullName>
    </submittedName>
</protein>
<keyword evidence="1" id="KW-0472">Membrane</keyword>
<comment type="caution">
    <text evidence="2">The sequence shown here is derived from an EMBL/GenBank/DDBJ whole genome shotgun (WGS) entry which is preliminary data.</text>
</comment>
<keyword evidence="3" id="KW-1185">Reference proteome</keyword>
<proteinExistence type="predicted"/>
<dbReference type="Proteomes" id="UP001597112">
    <property type="component" value="Unassembled WGS sequence"/>
</dbReference>
<sequence>MYITKIKWWLLLICIFGYRWAGAHSLPDSKARLSVQSEQVVIQFRTPLEVLEIGSKMHINLQLQQSVDSLKQYLLLHMAVDDSLNSKWQIVIGKMFTQESTDITIGKFQEFVCEIYLVPGNVNSLRNFTLHCDIVLHQIPNQSILFSVEQDWRNGVTKDNAQQIGVIAWDIPSGKIFPLQVRLDEGSWIKGFKTMFTLGMQHIKEGTDHLLFIITLLLPACLLVENKKWSGFAGLKVSIYKLLKIVTAFTAGHSVTLLVGAWGWIYIPSQVVEIIIAASILISAIHAVKPLFYSKEIFIAFGFGFIHGLAFSQTLTELDIDGVNLLLSVLGFNLGIEVMQLYIIALTIPWFILMSQVQQFKYFRNLFACLVALASVGWILQRVTGNDNFISIGVEKIFLLFPWLIAMLGALALVLYGYQKICSKSIREA</sequence>
<evidence type="ECO:0000256" key="1">
    <source>
        <dbReference type="SAM" id="Phobius"/>
    </source>
</evidence>
<name>A0ABW3K590_9BACT</name>
<feature type="transmembrane region" description="Helical" evidence="1">
    <location>
        <begin position="362"/>
        <end position="380"/>
    </location>
</feature>
<feature type="transmembrane region" description="Helical" evidence="1">
    <location>
        <begin position="271"/>
        <end position="288"/>
    </location>
</feature>
<gene>
    <name evidence="2" type="ORF">ACFQ21_13365</name>
</gene>
<feature type="transmembrane region" description="Helical" evidence="1">
    <location>
        <begin position="327"/>
        <end position="353"/>
    </location>
</feature>
<keyword evidence="1" id="KW-1133">Transmembrane helix</keyword>
<organism evidence="2 3">
    <name type="scientific">Ohtaekwangia kribbensis</name>
    <dbReference type="NCBI Taxonomy" id="688913"/>
    <lineage>
        <taxon>Bacteria</taxon>
        <taxon>Pseudomonadati</taxon>
        <taxon>Bacteroidota</taxon>
        <taxon>Cytophagia</taxon>
        <taxon>Cytophagales</taxon>
        <taxon>Fulvivirgaceae</taxon>
        <taxon>Ohtaekwangia</taxon>
    </lineage>
</organism>
<dbReference type="RefSeq" id="WP_377579710.1">
    <property type="nucleotide sequence ID" value="NZ_JBHTKA010000004.1"/>
</dbReference>
<evidence type="ECO:0000313" key="3">
    <source>
        <dbReference type="Proteomes" id="UP001597112"/>
    </source>
</evidence>
<reference evidence="3" key="1">
    <citation type="journal article" date="2019" name="Int. J. Syst. Evol. Microbiol.">
        <title>The Global Catalogue of Microorganisms (GCM) 10K type strain sequencing project: providing services to taxonomists for standard genome sequencing and annotation.</title>
        <authorList>
            <consortium name="The Broad Institute Genomics Platform"/>
            <consortium name="The Broad Institute Genome Sequencing Center for Infectious Disease"/>
            <person name="Wu L."/>
            <person name="Ma J."/>
        </authorList>
    </citation>
    <scope>NUCLEOTIDE SEQUENCE [LARGE SCALE GENOMIC DNA]</scope>
    <source>
        <strain evidence="3">CCUG 58938</strain>
    </source>
</reference>
<feature type="transmembrane region" description="Helical" evidence="1">
    <location>
        <begin position="245"/>
        <end position="265"/>
    </location>
</feature>
<dbReference type="InterPro" id="IPR032809">
    <property type="entry name" value="Put_HupE_UreJ"/>
</dbReference>
<evidence type="ECO:0000313" key="2">
    <source>
        <dbReference type="EMBL" id="MFD1000306.1"/>
    </source>
</evidence>
<feature type="transmembrane region" description="Helical" evidence="1">
    <location>
        <begin position="400"/>
        <end position="418"/>
    </location>
</feature>
<dbReference type="Pfam" id="PF13795">
    <property type="entry name" value="HupE_UreJ_2"/>
    <property type="match status" value="1"/>
</dbReference>